<dbReference type="EMBL" id="WIXP02000015">
    <property type="protein sequence ID" value="KAF6199153.1"/>
    <property type="molecule type" value="Genomic_DNA"/>
</dbReference>
<comment type="caution">
    <text evidence="2">The sequence shown here is derived from an EMBL/GenBank/DDBJ whole genome shotgun (WGS) entry which is preliminary data.</text>
</comment>
<dbReference type="Proteomes" id="UP000466442">
    <property type="component" value="Unassembled WGS sequence"/>
</dbReference>
<evidence type="ECO:0000256" key="1">
    <source>
        <dbReference type="SAM" id="MobiDB-lite"/>
    </source>
</evidence>
<sequence length="78" mass="9018">MFSCEVEPEIGHLDFETKIYRVSPKQDSFPYRFDSTANFLDTPCCKRRARSRERVQLRSGGSPREARRSAPRLEGSHA</sequence>
<protein>
    <submittedName>
        <fullName evidence="2">Uncharacterized protein</fullName>
    </submittedName>
</protein>
<feature type="region of interest" description="Disordered" evidence="1">
    <location>
        <begin position="50"/>
        <end position="78"/>
    </location>
</feature>
<evidence type="ECO:0000313" key="3">
    <source>
        <dbReference type="Proteomes" id="UP000466442"/>
    </source>
</evidence>
<name>A0A8S9WR87_APOLU</name>
<keyword evidence="3" id="KW-1185">Reference proteome</keyword>
<organism evidence="2 3">
    <name type="scientific">Apolygus lucorum</name>
    <name type="common">Small green plant bug</name>
    <name type="synonym">Lygocoris lucorum</name>
    <dbReference type="NCBI Taxonomy" id="248454"/>
    <lineage>
        <taxon>Eukaryota</taxon>
        <taxon>Metazoa</taxon>
        <taxon>Ecdysozoa</taxon>
        <taxon>Arthropoda</taxon>
        <taxon>Hexapoda</taxon>
        <taxon>Insecta</taxon>
        <taxon>Pterygota</taxon>
        <taxon>Neoptera</taxon>
        <taxon>Paraneoptera</taxon>
        <taxon>Hemiptera</taxon>
        <taxon>Heteroptera</taxon>
        <taxon>Panheteroptera</taxon>
        <taxon>Cimicomorpha</taxon>
        <taxon>Miridae</taxon>
        <taxon>Mirini</taxon>
        <taxon>Apolygus</taxon>
    </lineage>
</organism>
<dbReference type="AlphaFoldDB" id="A0A8S9WR87"/>
<gene>
    <name evidence="2" type="ORF">GE061_007178</name>
</gene>
<accession>A0A8S9WR87</accession>
<reference evidence="2" key="1">
    <citation type="journal article" date="2021" name="Mol. Ecol. Resour.">
        <title>Apolygus lucorum genome provides insights into omnivorousness and mesophyll feeding.</title>
        <authorList>
            <person name="Liu Y."/>
            <person name="Liu H."/>
            <person name="Wang H."/>
            <person name="Huang T."/>
            <person name="Liu B."/>
            <person name="Yang B."/>
            <person name="Yin L."/>
            <person name="Li B."/>
            <person name="Zhang Y."/>
            <person name="Zhang S."/>
            <person name="Jiang F."/>
            <person name="Zhang X."/>
            <person name="Ren Y."/>
            <person name="Wang B."/>
            <person name="Wang S."/>
            <person name="Lu Y."/>
            <person name="Wu K."/>
            <person name="Fan W."/>
            <person name="Wang G."/>
        </authorList>
    </citation>
    <scope>NUCLEOTIDE SEQUENCE</scope>
    <source>
        <strain evidence="2">12Hb</strain>
    </source>
</reference>
<proteinExistence type="predicted"/>
<evidence type="ECO:0000313" key="2">
    <source>
        <dbReference type="EMBL" id="KAF6199153.1"/>
    </source>
</evidence>